<dbReference type="InterPro" id="IPR012338">
    <property type="entry name" value="Beta-lactam/transpept-like"/>
</dbReference>
<evidence type="ECO:0000313" key="3">
    <source>
        <dbReference type="EMBL" id="CAB4615401.1"/>
    </source>
</evidence>
<dbReference type="GO" id="GO:0005886">
    <property type="term" value="C:plasma membrane"/>
    <property type="evidence" value="ECO:0007669"/>
    <property type="project" value="TreeGrafter"/>
</dbReference>
<dbReference type="PANTHER" id="PTHR30627:SF24">
    <property type="entry name" value="PENICILLIN-BINDING PROTEIN 4B"/>
    <property type="match status" value="1"/>
</dbReference>
<dbReference type="AlphaFoldDB" id="A0A6J6HNE1"/>
<dbReference type="GO" id="GO:0008658">
    <property type="term" value="F:penicillin binding"/>
    <property type="evidence" value="ECO:0007669"/>
    <property type="project" value="InterPro"/>
</dbReference>
<sequence length="482" mass="50891">MNNPLRKLSGFAAVLLIALLINLTYVQVFNANALRQKPGNSRTVLGEYDRQRGPITVGNKSIATSTPTQGQFSYARTYPEGSLYAHTTGYYSLLYGASGLERVENSILSGTDDRLLVDRLSQLLAGRAPKGGSVQTTLIPDAQRTALRQLKGRRGAVLAIDPSTGAILAMVSSPTFDPNQLASPNAATEREAWSKLQNDEDSPLLNRSIAQVYPPGSTFKLVTAAAALSTGKYTKKSSIYGPASLKLPLSNNRLPNQNGKACGTNNKTTLENAIRISCNTALANLGLVIGNDVIADQAEKFGFNQSFDIPLSSATSVYPRDIDRPQTALSAIGQFDVRSTVLQMALVAAGIGNQGVVMKPYLVAQTRGPDLAVLDATTPTVFSQAVSADVAAQLRDMMVTVVKRGTGRRAAIPGIQVAGKTGTAQQGNGKPPHAWFVSFAPAKNPKVAVAVIIEDGDGSTEISGGRLAAPIARAVMEAVLNQ</sequence>
<dbReference type="InterPro" id="IPR001460">
    <property type="entry name" value="PCN-bd_Tpept"/>
</dbReference>
<dbReference type="GO" id="GO:0071555">
    <property type="term" value="P:cell wall organization"/>
    <property type="evidence" value="ECO:0007669"/>
    <property type="project" value="TreeGrafter"/>
</dbReference>
<dbReference type="SUPFAM" id="SSF56601">
    <property type="entry name" value="beta-lactamase/transpeptidase-like"/>
    <property type="match status" value="1"/>
</dbReference>
<dbReference type="Gene3D" id="3.90.1310.10">
    <property type="entry name" value="Penicillin-binding protein 2a (Domain 2)"/>
    <property type="match status" value="1"/>
</dbReference>
<dbReference type="PANTHER" id="PTHR30627">
    <property type="entry name" value="PEPTIDOGLYCAN D,D-TRANSPEPTIDASE"/>
    <property type="match status" value="1"/>
</dbReference>
<dbReference type="EMBL" id="CAEZVF010000012">
    <property type="protein sequence ID" value="CAB4615401.1"/>
    <property type="molecule type" value="Genomic_DNA"/>
</dbReference>
<dbReference type="Pfam" id="PF21922">
    <property type="entry name" value="PBP_dimer_2"/>
    <property type="match status" value="1"/>
</dbReference>
<gene>
    <name evidence="3" type="ORF">UFOPK1939_00156</name>
</gene>
<organism evidence="3">
    <name type="scientific">freshwater metagenome</name>
    <dbReference type="NCBI Taxonomy" id="449393"/>
    <lineage>
        <taxon>unclassified sequences</taxon>
        <taxon>metagenomes</taxon>
        <taxon>ecological metagenomes</taxon>
    </lineage>
</organism>
<protein>
    <submittedName>
        <fullName evidence="3">Unannotated protein</fullName>
    </submittedName>
</protein>
<dbReference type="Pfam" id="PF00905">
    <property type="entry name" value="Transpeptidase"/>
    <property type="match status" value="1"/>
</dbReference>
<dbReference type="InterPro" id="IPR050515">
    <property type="entry name" value="Beta-lactam/transpept"/>
</dbReference>
<feature type="domain" description="Penicillin-binding protein transpeptidase" evidence="1">
    <location>
        <begin position="155"/>
        <end position="477"/>
    </location>
</feature>
<proteinExistence type="predicted"/>
<feature type="domain" description="Penicillin binding protein A dimerisation" evidence="2">
    <location>
        <begin position="52"/>
        <end position="134"/>
    </location>
</feature>
<evidence type="ECO:0000259" key="2">
    <source>
        <dbReference type="Pfam" id="PF21922"/>
    </source>
</evidence>
<dbReference type="InterPro" id="IPR054120">
    <property type="entry name" value="PBPA_dimer"/>
</dbReference>
<accession>A0A6J6HNE1</accession>
<name>A0A6J6HNE1_9ZZZZ</name>
<dbReference type="GO" id="GO:0071972">
    <property type="term" value="F:peptidoglycan L,D-transpeptidase activity"/>
    <property type="evidence" value="ECO:0007669"/>
    <property type="project" value="TreeGrafter"/>
</dbReference>
<evidence type="ECO:0000259" key="1">
    <source>
        <dbReference type="Pfam" id="PF00905"/>
    </source>
</evidence>
<dbReference type="Gene3D" id="3.40.710.10">
    <property type="entry name" value="DD-peptidase/beta-lactamase superfamily"/>
    <property type="match status" value="1"/>
</dbReference>
<reference evidence="3" key="1">
    <citation type="submission" date="2020-05" db="EMBL/GenBank/DDBJ databases">
        <authorList>
            <person name="Chiriac C."/>
            <person name="Salcher M."/>
            <person name="Ghai R."/>
            <person name="Kavagutti S V."/>
        </authorList>
    </citation>
    <scope>NUCLEOTIDE SEQUENCE</scope>
</reference>